<keyword evidence="2" id="KW-0255">Endonuclease</keyword>
<dbReference type="GO" id="GO:0004519">
    <property type="term" value="F:endonuclease activity"/>
    <property type="evidence" value="ECO:0007669"/>
    <property type="project" value="UniProtKB-KW"/>
</dbReference>
<dbReference type="eggNOG" id="COG1525">
    <property type="taxonomic scope" value="Bacteria"/>
</dbReference>
<dbReference type="RefSeq" id="WP_009020106.1">
    <property type="nucleotide sequence ID" value="NZ_DS999411.1"/>
</dbReference>
<dbReference type="PANTHER" id="PTHR12302:SF3">
    <property type="entry name" value="SERINE_THREONINE-PROTEIN KINASE 31"/>
    <property type="match status" value="1"/>
</dbReference>
<proteinExistence type="predicted"/>
<sequence length="174" mass="19661">MKPGRQIFRWFSIAVAVVVTGYLLYVDQPSPIEGQLPGDAIPVSIQRISDGDSFKLRDGTRVRLLGIDAPELDQAYGRQSRKDLIKFTDTVVYLKQKDIDSYGRVVGVLWTAEGVNVNQAMVCSGSAWWYERYAANNTALRGCQRSARDQRRGLWAANNPVAPWQWRRDGASRR</sequence>
<name>B8KQU8_9GAMM</name>
<reference evidence="7" key="1">
    <citation type="journal article" date="2013" name="BMC Microbiol.">
        <title>Taxonomy and evolution of bacteriochlorophyll a-containing members of the OM60/NOR5 clade of marine gammaproteobacteria: description of Luminiphilus syltensis gen. nov., sp. nov., reclassification of Haliea rubra as Pseudohaliea rubra gen. nov., comb. nov., and emendation of Chromatocurvus halotolerans.</title>
        <authorList>
            <person name="Spring S."/>
            <person name="Riedel T."/>
            <person name="Sproer C."/>
            <person name="Yan S."/>
            <person name="Harder J."/>
            <person name="Fuchs B.M."/>
        </authorList>
    </citation>
    <scope>NUCLEOTIDE SEQUENCE [LARGE SCALE GENOMIC DNA]</scope>
    <source>
        <strain evidence="7">NOR51-B</strain>
    </source>
</reference>
<dbReference type="InterPro" id="IPR016071">
    <property type="entry name" value="Staphylococal_nuclease_OB-fold"/>
</dbReference>
<evidence type="ECO:0000256" key="4">
    <source>
        <dbReference type="SAM" id="Phobius"/>
    </source>
</evidence>
<keyword evidence="4" id="KW-0472">Membrane</keyword>
<dbReference type="PANTHER" id="PTHR12302">
    <property type="entry name" value="EBNA2 BINDING PROTEIN P100"/>
    <property type="match status" value="1"/>
</dbReference>
<keyword evidence="3" id="KW-0378">Hydrolase</keyword>
<evidence type="ECO:0000256" key="1">
    <source>
        <dbReference type="ARBA" id="ARBA00022722"/>
    </source>
</evidence>
<feature type="transmembrane region" description="Helical" evidence="4">
    <location>
        <begin position="7"/>
        <end position="25"/>
    </location>
</feature>
<dbReference type="Pfam" id="PF00565">
    <property type="entry name" value="SNase"/>
    <property type="match status" value="1"/>
</dbReference>
<dbReference type="PROSITE" id="PS50830">
    <property type="entry name" value="TNASE_3"/>
    <property type="match status" value="1"/>
</dbReference>
<protein>
    <submittedName>
        <fullName evidence="6">Nuclease</fullName>
    </submittedName>
</protein>
<dbReference type="InterPro" id="IPR035437">
    <property type="entry name" value="SNase_OB-fold_sf"/>
</dbReference>
<dbReference type="Gene3D" id="2.40.50.90">
    <property type="match status" value="1"/>
</dbReference>
<keyword evidence="4" id="KW-1133">Transmembrane helix</keyword>
<dbReference type="EMBL" id="DS999411">
    <property type="protein sequence ID" value="EED35360.1"/>
    <property type="molecule type" value="Genomic_DNA"/>
</dbReference>
<feature type="domain" description="TNase-like" evidence="5">
    <location>
        <begin position="39"/>
        <end position="157"/>
    </location>
</feature>
<dbReference type="OrthoDB" id="6867997at2"/>
<organism evidence="6 7">
    <name type="scientific">Luminiphilus syltensis NOR5-1B</name>
    <dbReference type="NCBI Taxonomy" id="565045"/>
    <lineage>
        <taxon>Bacteria</taxon>
        <taxon>Pseudomonadati</taxon>
        <taxon>Pseudomonadota</taxon>
        <taxon>Gammaproteobacteria</taxon>
        <taxon>Cellvibrionales</taxon>
        <taxon>Halieaceae</taxon>
        <taxon>Luminiphilus</taxon>
    </lineage>
</organism>
<dbReference type="SMART" id="SM00318">
    <property type="entry name" value="SNc"/>
    <property type="match status" value="1"/>
</dbReference>
<evidence type="ECO:0000259" key="5">
    <source>
        <dbReference type="PROSITE" id="PS50830"/>
    </source>
</evidence>
<dbReference type="SUPFAM" id="SSF50199">
    <property type="entry name" value="Staphylococcal nuclease"/>
    <property type="match status" value="1"/>
</dbReference>
<gene>
    <name evidence="6" type="ORF">NOR51B_1305</name>
</gene>
<keyword evidence="4" id="KW-0812">Transmembrane</keyword>
<keyword evidence="7" id="KW-1185">Reference proteome</keyword>
<dbReference type="Proteomes" id="UP000004699">
    <property type="component" value="Unassembled WGS sequence"/>
</dbReference>
<accession>B8KQU8</accession>
<dbReference type="STRING" id="565045.NOR51B_1305"/>
<dbReference type="AlphaFoldDB" id="B8KQU8"/>
<evidence type="ECO:0000256" key="2">
    <source>
        <dbReference type="ARBA" id="ARBA00022759"/>
    </source>
</evidence>
<dbReference type="GO" id="GO:0016787">
    <property type="term" value="F:hydrolase activity"/>
    <property type="evidence" value="ECO:0007669"/>
    <property type="project" value="UniProtKB-KW"/>
</dbReference>
<evidence type="ECO:0000256" key="3">
    <source>
        <dbReference type="ARBA" id="ARBA00022801"/>
    </source>
</evidence>
<dbReference type="HOGENOM" id="CLU_046484_7_1_6"/>
<keyword evidence="1" id="KW-0540">Nuclease</keyword>
<evidence type="ECO:0000313" key="6">
    <source>
        <dbReference type="EMBL" id="EED35360.1"/>
    </source>
</evidence>
<evidence type="ECO:0000313" key="7">
    <source>
        <dbReference type="Proteomes" id="UP000004699"/>
    </source>
</evidence>